<evidence type="ECO:0000256" key="4">
    <source>
        <dbReference type="ARBA" id="ARBA00012538"/>
    </source>
</evidence>
<dbReference type="NCBIfam" id="TIGR02400">
    <property type="entry name" value="trehalose_OtsA"/>
    <property type="match status" value="1"/>
</dbReference>
<dbReference type="PANTHER" id="PTHR10788:SF106">
    <property type="entry name" value="BCDNA.GH08860"/>
    <property type="match status" value="1"/>
</dbReference>
<evidence type="ECO:0000256" key="8">
    <source>
        <dbReference type="ARBA" id="ARBA00048039"/>
    </source>
</evidence>
<evidence type="ECO:0000256" key="2">
    <source>
        <dbReference type="ARBA" id="ARBA00008799"/>
    </source>
</evidence>
<dbReference type="Gene3D" id="3.40.50.2000">
    <property type="entry name" value="Glycogen Phosphorylase B"/>
    <property type="match status" value="2"/>
</dbReference>
<organism evidence="10 11">
    <name type="scientific">Xanthobacter tagetidis</name>
    <dbReference type="NCBI Taxonomy" id="60216"/>
    <lineage>
        <taxon>Bacteria</taxon>
        <taxon>Pseudomonadati</taxon>
        <taxon>Pseudomonadota</taxon>
        <taxon>Alphaproteobacteria</taxon>
        <taxon>Hyphomicrobiales</taxon>
        <taxon>Xanthobacteraceae</taxon>
        <taxon>Xanthobacter</taxon>
    </lineage>
</organism>
<dbReference type="InterPro" id="IPR012766">
    <property type="entry name" value="Trehalose_OtsA"/>
</dbReference>
<dbReference type="EC" id="2.4.1.15" evidence="4 9"/>
<dbReference type="AlphaFoldDB" id="A0A3L7AHY4"/>
<dbReference type="Proteomes" id="UP000269692">
    <property type="component" value="Unassembled WGS sequence"/>
</dbReference>
<comment type="pathway">
    <text evidence="1 9">Glycan biosynthesis; trehalose biosynthesis.</text>
</comment>
<comment type="catalytic activity">
    <reaction evidence="8 9">
        <text>D-glucose 6-phosphate + UDP-alpha-D-glucose = alpha,alpha-trehalose 6-phosphate + UDP + H(+)</text>
        <dbReference type="Rhea" id="RHEA:18889"/>
        <dbReference type="ChEBI" id="CHEBI:15378"/>
        <dbReference type="ChEBI" id="CHEBI:58223"/>
        <dbReference type="ChEBI" id="CHEBI:58429"/>
        <dbReference type="ChEBI" id="CHEBI:58885"/>
        <dbReference type="ChEBI" id="CHEBI:61548"/>
        <dbReference type="EC" id="2.4.1.15"/>
    </reaction>
</comment>
<dbReference type="UniPathway" id="UPA00299"/>
<evidence type="ECO:0000256" key="7">
    <source>
        <dbReference type="ARBA" id="ARBA00022679"/>
    </source>
</evidence>
<gene>
    <name evidence="10" type="primary">otsA</name>
    <name evidence="10" type="ORF">D9R14_07045</name>
</gene>
<accession>A0A3L7AHY4</accession>
<dbReference type="InterPro" id="IPR001830">
    <property type="entry name" value="Glyco_trans_20"/>
</dbReference>
<proteinExistence type="inferred from homology"/>
<keyword evidence="6 9" id="KW-0328">Glycosyltransferase</keyword>
<dbReference type="CDD" id="cd03788">
    <property type="entry name" value="GT20_TPS"/>
    <property type="match status" value="1"/>
</dbReference>
<dbReference type="SUPFAM" id="SSF53756">
    <property type="entry name" value="UDP-Glycosyltransferase/glycogen phosphorylase"/>
    <property type="match status" value="1"/>
</dbReference>
<dbReference type="PANTHER" id="PTHR10788">
    <property type="entry name" value="TREHALOSE-6-PHOSPHATE SYNTHASE"/>
    <property type="match status" value="1"/>
</dbReference>
<dbReference type="GO" id="GO:0003825">
    <property type="term" value="F:alpha,alpha-trehalose-phosphate synthase (UDP-forming) activity"/>
    <property type="evidence" value="ECO:0007669"/>
    <property type="project" value="UniProtKB-UniRule"/>
</dbReference>
<keyword evidence="11" id="KW-1185">Reference proteome</keyword>
<dbReference type="OrthoDB" id="9815690at2"/>
<comment type="function">
    <text evidence="9">Probably involved in the osmoprotection via the biosynthesis of trehalose. Catalyzes the transfer of glucose from UDP-alpha-D-glucose (UDP-Glc) to D-glucose 6-phosphate (Glc-6-P) to form trehalose-6-phosphate. Acts with retention of the anomeric configuration of the UDP-sugar donor.</text>
</comment>
<protein>
    <recommendedName>
        <fullName evidence="5 9">Trehalose-6-phosphate synthase</fullName>
        <ecNumber evidence="4 9">2.4.1.15</ecNumber>
    </recommendedName>
    <alternativeName>
        <fullName evidence="9">Osmoregulatory trehalose synthesis protein A</fullName>
    </alternativeName>
    <alternativeName>
        <fullName evidence="9">UDP-glucose-glucosephosphate glucosyltransferase</fullName>
    </alternativeName>
</protein>
<keyword evidence="7 9" id="KW-0808">Transferase</keyword>
<name>A0A3L7AHY4_9HYPH</name>
<dbReference type="Pfam" id="PF00982">
    <property type="entry name" value="Glyco_transf_20"/>
    <property type="match status" value="1"/>
</dbReference>
<evidence type="ECO:0000313" key="10">
    <source>
        <dbReference type="EMBL" id="RLP80103.1"/>
    </source>
</evidence>
<dbReference type="EMBL" id="RCTF01000004">
    <property type="protein sequence ID" value="RLP80103.1"/>
    <property type="molecule type" value="Genomic_DNA"/>
</dbReference>
<comment type="subunit">
    <text evidence="3 9">Homotetramer.</text>
</comment>
<dbReference type="RefSeq" id="WP_121622607.1">
    <property type="nucleotide sequence ID" value="NZ_JACIIW010000002.1"/>
</dbReference>
<evidence type="ECO:0000256" key="9">
    <source>
        <dbReference type="RuleBase" id="RU362045"/>
    </source>
</evidence>
<evidence type="ECO:0000256" key="1">
    <source>
        <dbReference type="ARBA" id="ARBA00005199"/>
    </source>
</evidence>
<evidence type="ECO:0000256" key="6">
    <source>
        <dbReference type="ARBA" id="ARBA00022676"/>
    </source>
</evidence>
<reference evidence="10 11" key="1">
    <citation type="submission" date="2018-10" db="EMBL/GenBank/DDBJ databases">
        <title>Xanthobacter tagetidis genome sequencing and assembly.</title>
        <authorList>
            <person name="Maclea K.S."/>
            <person name="Goen A.E."/>
            <person name="Fatima S.A."/>
        </authorList>
    </citation>
    <scope>NUCLEOTIDE SEQUENCE [LARGE SCALE GENOMIC DNA]</scope>
    <source>
        <strain evidence="10 11">ATCC 700314</strain>
    </source>
</reference>
<evidence type="ECO:0000256" key="3">
    <source>
        <dbReference type="ARBA" id="ARBA00011881"/>
    </source>
</evidence>
<sequence length="493" mass="55400">MAGRASRIVVVSNRVAVPDPARRAQAGGLAVAVNAALKERGGIWFGWSGTITPTPSDHPVVTTQKRMTYAVIDLKEDDYQEYYNGFANRVLWPILHYRVDLAEFAQADLSGYIRVNRNFADHLAKIIGPDDVLWIHDYHMMPLAQYLRERGHRNRIGFFLHIPMPPPDLIQALPKHGEIVGALAYYDLVGFQTEQDKENFARYLDTRGGQSSADGRSYDVGGRRVKLGAFPVAIETAAFARRARHASRSQFVKRFKESLSGRKLIVGVDRLDYSKGIPNRLEAYERFLRNAEDWHDKVAYVQITPKSRTEVPEYAEMDRFVSRKAGQINGLYSDVSWTPLRYVNRTYSRSALAGIYRAAGVAMVTPLRDGMNLVAKEFVAAQDPEDPGVLLLSQFAGAAHELSAGALIVNPHDLDGMAEALRRALEMPLPERSDRYRRMMSVLEANDIDRWAKRFLAELTDDRALPAMSLPPAAVRTVRARPDWRTGPAPRKA</sequence>
<comment type="caution">
    <text evidence="10">The sequence shown here is derived from an EMBL/GenBank/DDBJ whole genome shotgun (WGS) entry which is preliminary data.</text>
</comment>
<dbReference type="GO" id="GO:0005992">
    <property type="term" value="P:trehalose biosynthetic process"/>
    <property type="evidence" value="ECO:0007669"/>
    <property type="project" value="UniProtKB-UniRule"/>
</dbReference>
<comment type="similarity">
    <text evidence="2 9">Belongs to the glycosyltransferase 20 family.</text>
</comment>
<evidence type="ECO:0000313" key="11">
    <source>
        <dbReference type="Proteomes" id="UP000269692"/>
    </source>
</evidence>
<evidence type="ECO:0000256" key="5">
    <source>
        <dbReference type="ARBA" id="ARBA00018539"/>
    </source>
</evidence>